<feature type="compositionally biased region" description="Polar residues" evidence="1">
    <location>
        <begin position="131"/>
        <end position="140"/>
    </location>
</feature>
<organism evidence="2 3">
    <name type="scientific">Chryseobacterium endophyticum</name>
    <dbReference type="NCBI Taxonomy" id="1854762"/>
    <lineage>
        <taxon>Bacteria</taxon>
        <taxon>Pseudomonadati</taxon>
        <taxon>Bacteroidota</taxon>
        <taxon>Flavobacteriia</taxon>
        <taxon>Flavobacteriales</taxon>
        <taxon>Weeksellaceae</taxon>
        <taxon>Chryseobacterium group</taxon>
        <taxon>Chryseobacterium</taxon>
    </lineage>
</organism>
<evidence type="ECO:0000313" key="3">
    <source>
        <dbReference type="Proteomes" id="UP001463665"/>
    </source>
</evidence>
<reference evidence="2 3" key="1">
    <citation type="submission" date="2024-04" db="EMBL/GenBank/DDBJ databases">
        <title>Genome sequencing and assembly of rice foliar adapted Chryseobacterium endophyticum OsEnb-ALM-A6.</title>
        <authorList>
            <person name="Kumar S."/>
            <person name="Javed M."/>
            <person name="Chouhan V."/>
            <person name="Charishma K."/>
            <person name="Patel A."/>
            <person name="Kumar M."/>
            <person name="Sahu K.P."/>
            <person name="Kumar A."/>
        </authorList>
    </citation>
    <scope>NUCLEOTIDE SEQUENCE [LARGE SCALE GENOMIC DNA]</scope>
    <source>
        <strain evidence="2 3">OsEnb-ALM-A6</strain>
    </source>
</reference>
<dbReference type="EMBL" id="CP154834">
    <property type="protein sequence ID" value="XAO75374.1"/>
    <property type="molecule type" value="Genomic_DNA"/>
</dbReference>
<gene>
    <name evidence="2" type="ORF">AAFP95_05355</name>
</gene>
<accession>A0AAU6WS42</accession>
<dbReference type="RefSeq" id="WP_345767100.1">
    <property type="nucleotide sequence ID" value="NZ_CP154834.1"/>
</dbReference>
<dbReference type="Proteomes" id="UP001463665">
    <property type="component" value="Chromosome"/>
</dbReference>
<sequence>MNDPKADAKDIKAGRITKVRFISESQIKGEMVRNGSKTTTENRWKYIERESRPSGRESILSGTSSGKLDHVATSPLVDYGTLHLVNGNGAKDSGMAYNNFDFGNFLWGQAGKTLGFSLTTLKSAAHINNAVNGQSDNPGLNTGILDSPGIKQQ</sequence>
<proteinExistence type="predicted"/>
<name>A0AAU6WS42_9FLAO</name>
<dbReference type="AlphaFoldDB" id="A0AAU6WS42"/>
<protein>
    <submittedName>
        <fullName evidence="2">Uncharacterized protein</fullName>
    </submittedName>
</protein>
<evidence type="ECO:0000256" key="1">
    <source>
        <dbReference type="SAM" id="MobiDB-lite"/>
    </source>
</evidence>
<keyword evidence="3" id="KW-1185">Reference proteome</keyword>
<evidence type="ECO:0000313" key="2">
    <source>
        <dbReference type="EMBL" id="XAO75374.1"/>
    </source>
</evidence>
<feature type="region of interest" description="Disordered" evidence="1">
    <location>
        <begin position="131"/>
        <end position="153"/>
    </location>
</feature>